<organism evidence="1">
    <name type="scientific">Lepeophtheirus salmonis</name>
    <name type="common">Salmon louse</name>
    <name type="synonym">Caligus salmonis</name>
    <dbReference type="NCBI Taxonomy" id="72036"/>
    <lineage>
        <taxon>Eukaryota</taxon>
        <taxon>Metazoa</taxon>
        <taxon>Ecdysozoa</taxon>
        <taxon>Arthropoda</taxon>
        <taxon>Crustacea</taxon>
        <taxon>Multicrustacea</taxon>
        <taxon>Hexanauplia</taxon>
        <taxon>Copepoda</taxon>
        <taxon>Siphonostomatoida</taxon>
        <taxon>Caligidae</taxon>
        <taxon>Lepeophtheirus</taxon>
    </lineage>
</organism>
<reference evidence="1" key="1">
    <citation type="submission" date="2014-05" db="EMBL/GenBank/DDBJ databases">
        <authorList>
            <person name="Chronopoulou M."/>
        </authorList>
    </citation>
    <scope>NUCLEOTIDE SEQUENCE</scope>
    <source>
        <tissue evidence="1">Whole organism</tissue>
    </source>
</reference>
<evidence type="ECO:0000313" key="1">
    <source>
        <dbReference type="EMBL" id="CDW22559.1"/>
    </source>
</evidence>
<dbReference type="EMBL" id="HACA01005198">
    <property type="protein sequence ID" value="CDW22559.1"/>
    <property type="molecule type" value="Transcribed_RNA"/>
</dbReference>
<accession>A0A0K2T8Y4</accession>
<protein>
    <submittedName>
        <fullName evidence="1">Uncharacterized protein</fullName>
    </submittedName>
</protein>
<dbReference type="AlphaFoldDB" id="A0A0K2T8Y4"/>
<name>A0A0K2T8Y4_LEPSM</name>
<proteinExistence type="predicted"/>
<sequence>MFHGMTNTKPFEPSYIAMEEGSFSSIPILILEACLIILTSKATKAGIRGQG</sequence>